<dbReference type="Proteomes" id="UP000807025">
    <property type="component" value="Unassembled WGS sequence"/>
</dbReference>
<feature type="region of interest" description="Disordered" evidence="1">
    <location>
        <begin position="360"/>
        <end position="424"/>
    </location>
</feature>
<accession>A0A9P6DIN0</accession>
<feature type="compositionally biased region" description="Polar residues" evidence="1">
    <location>
        <begin position="360"/>
        <end position="381"/>
    </location>
</feature>
<keyword evidence="3" id="KW-1185">Reference proteome</keyword>
<comment type="caution">
    <text evidence="2">The sequence shown here is derived from an EMBL/GenBank/DDBJ whole genome shotgun (WGS) entry which is preliminary data.</text>
</comment>
<dbReference type="EMBL" id="MU154533">
    <property type="protein sequence ID" value="KAF9499208.1"/>
    <property type="molecule type" value="Genomic_DNA"/>
</dbReference>
<evidence type="ECO:0000256" key="1">
    <source>
        <dbReference type="SAM" id="MobiDB-lite"/>
    </source>
</evidence>
<feature type="region of interest" description="Disordered" evidence="1">
    <location>
        <begin position="442"/>
        <end position="482"/>
    </location>
</feature>
<feature type="region of interest" description="Disordered" evidence="1">
    <location>
        <begin position="1"/>
        <end position="44"/>
    </location>
</feature>
<dbReference type="OrthoDB" id="3033638at2759"/>
<feature type="compositionally biased region" description="Basic and acidic residues" evidence="1">
    <location>
        <begin position="29"/>
        <end position="41"/>
    </location>
</feature>
<evidence type="ECO:0000313" key="2">
    <source>
        <dbReference type="EMBL" id="KAF9499208.1"/>
    </source>
</evidence>
<dbReference type="AlphaFoldDB" id="A0A9P6DIN0"/>
<feature type="compositionally biased region" description="Low complexity" evidence="1">
    <location>
        <begin position="382"/>
        <end position="416"/>
    </location>
</feature>
<organism evidence="2 3">
    <name type="scientific">Pleurotus eryngii</name>
    <name type="common">Boletus of the steppes</name>
    <dbReference type="NCBI Taxonomy" id="5323"/>
    <lineage>
        <taxon>Eukaryota</taxon>
        <taxon>Fungi</taxon>
        <taxon>Dikarya</taxon>
        <taxon>Basidiomycota</taxon>
        <taxon>Agaricomycotina</taxon>
        <taxon>Agaricomycetes</taxon>
        <taxon>Agaricomycetidae</taxon>
        <taxon>Agaricales</taxon>
        <taxon>Pleurotineae</taxon>
        <taxon>Pleurotaceae</taxon>
        <taxon>Pleurotus</taxon>
    </lineage>
</organism>
<gene>
    <name evidence="2" type="ORF">BDN71DRAFT_1503253</name>
</gene>
<evidence type="ECO:0000313" key="3">
    <source>
        <dbReference type="Proteomes" id="UP000807025"/>
    </source>
</evidence>
<sequence>MSRVRESKKTLTYRARSSMLRPKLPKQTSAEKSRKQAANRERKMKLANSFNNIREVIWTHAEQMKQEFGKHPASWYFEAIMQRGRADRARRKPNRWNAYLSQEVVKRNEATPTDKSKANLMVNITEIRNVWNAMTPEEQMAATAEAMEELEEKRAVKALAERKVAQSSFQDARHTLETIQEDLMALSSWTGVESLLISIRSSAENYTQPLSFCSTKAILKYFTMVWRTTPLEIACKMEAYLLSGVGGVVSSHADSIVELKKSIVQFISDTLYEAIDNPNIPPPRMNYANFSDAITAKFGVVIIGWPLPDRFCSPGDITSKNELTVLHHAWVSKQTWFRKMSDEEFNTWTLERVERLTHEVQNASSASNTNESVSNMANTNGGTSNSDLSTSASGSGSDMLAGLPSSSSSPPLLQSPAMPPQVPSSASQITFQLVDFGSVTTASGELVPVTKKPRKTRSDKNVKRGPQNRPPPDFRVHFAPQG</sequence>
<name>A0A9P6DIN0_PLEER</name>
<reference evidence="2" key="1">
    <citation type="submission" date="2020-11" db="EMBL/GenBank/DDBJ databases">
        <authorList>
            <consortium name="DOE Joint Genome Institute"/>
            <person name="Ahrendt S."/>
            <person name="Riley R."/>
            <person name="Andreopoulos W."/>
            <person name="Labutti K."/>
            <person name="Pangilinan J."/>
            <person name="Ruiz-Duenas F.J."/>
            <person name="Barrasa J.M."/>
            <person name="Sanchez-Garcia M."/>
            <person name="Camarero S."/>
            <person name="Miyauchi S."/>
            <person name="Serrano A."/>
            <person name="Linde D."/>
            <person name="Babiker R."/>
            <person name="Drula E."/>
            <person name="Ayuso-Fernandez I."/>
            <person name="Pacheco R."/>
            <person name="Padilla G."/>
            <person name="Ferreira P."/>
            <person name="Barriuso J."/>
            <person name="Kellner H."/>
            <person name="Castanera R."/>
            <person name="Alfaro M."/>
            <person name="Ramirez L."/>
            <person name="Pisabarro A.G."/>
            <person name="Kuo A."/>
            <person name="Tritt A."/>
            <person name="Lipzen A."/>
            <person name="He G."/>
            <person name="Yan M."/>
            <person name="Ng V."/>
            <person name="Cullen D."/>
            <person name="Martin F."/>
            <person name="Rosso M.-N."/>
            <person name="Henrissat B."/>
            <person name="Hibbett D."/>
            <person name="Martinez A.T."/>
            <person name="Grigoriev I.V."/>
        </authorList>
    </citation>
    <scope>NUCLEOTIDE SEQUENCE</scope>
    <source>
        <strain evidence="2">ATCC 90797</strain>
    </source>
</reference>
<protein>
    <submittedName>
        <fullName evidence="2">Uncharacterized protein</fullName>
    </submittedName>
</protein>
<proteinExistence type="predicted"/>